<dbReference type="EMBL" id="KU666536">
    <property type="protein sequence ID" value="ANY57512.1"/>
    <property type="molecule type" value="Genomic_DNA"/>
</dbReference>
<organism evidence="2">
    <name type="scientific">Phthorimaea operculella granulovirus</name>
    <dbReference type="NCBI Taxonomy" id="192584"/>
    <lineage>
        <taxon>Viruses</taxon>
        <taxon>Viruses incertae sedis</taxon>
        <taxon>Naldaviricetes</taxon>
        <taxon>Lefavirales</taxon>
        <taxon>Baculoviridae</taxon>
        <taxon>Betabaculovirus</taxon>
        <taxon>Betabaculovirus phoperculellae</taxon>
    </lineage>
</organism>
<evidence type="ECO:0000313" key="2">
    <source>
        <dbReference type="EMBL" id="ANY57512.1"/>
    </source>
</evidence>
<accession>A0A1B2CS86</accession>
<name>A0A1B2CS86_9BBAC</name>
<sequence>MISDDDSDASTSGKSSSRRPSLTKIIKNSLKRKDSSKKKNMQLENLLSTLKIDDPPPPPSSSIPSPPPPRSSIPPSNPSQPSDPSPLSNSLVVDPNGAVNSKVLLEEPKKKDNILVKAYVINTSSDVYKTAEDLNSHFKNYFSSLRLLTIIYEDGSACVAFMHLCNLLTSVISDDRLLDVLCDLLYSMYKQWLPHLSNLYTMVVELNGANPTKEIMNIINQYNYIVVYSVINFETKEQLSEKLSKTGVPANKNANLNWDRIELQQNELTVLYDETLKSIPLTKCGSSPPDKVPEDVMYAENCLYTIPFIQTQRGKILEMLYKTHV</sequence>
<feature type="compositionally biased region" description="Pro residues" evidence="1">
    <location>
        <begin position="55"/>
        <end position="84"/>
    </location>
</feature>
<proteinExistence type="predicted"/>
<reference evidence="2" key="1">
    <citation type="journal article" date="2016" name="Arch. Virol.">
        <title>The comparative analysis of complete genome sequences from two South African betabaculoviruses: Phthorimaea operculella granulovirus and Plutella xylostella granulovirus.</title>
        <authorList>
            <person name="Jukes M.D."/>
            <person name="Motsoeneng B.M."/>
            <person name="Knox C.M."/>
            <person name="Hill M.P."/>
            <person name="Moore S.D."/>
        </authorList>
    </citation>
    <scope>NUCLEOTIDE SEQUENCE</scope>
    <source>
        <strain evidence="2">SA</strain>
    </source>
</reference>
<protein>
    <submittedName>
        <fullName evidence="2">Uncharacterized protein</fullName>
    </submittedName>
</protein>
<feature type="region of interest" description="Disordered" evidence="1">
    <location>
        <begin position="1"/>
        <end position="91"/>
    </location>
</feature>
<gene>
    <name evidence="2" type="primary">PhopGV123</name>
    <name evidence="2" type="ORF">PhopGVgp123</name>
</gene>
<evidence type="ECO:0000256" key="1">
    <source>
        <dbReference type="SAM" id="MobiDB-lite"/>
    </source>
</evidence>